<feature type="signal peptide" evidence="1">
    <location>
        <begin position="1"/>
        <end position="18"/>
    </location>
</feature>
<dbReference type="AlphaFoldDB" id="A0A7G7BGM2"/>
<organism evidence="2 3">
    <name type="scientific">Streptomyces finlayi</name>
    <dbReference type="NCBI Taxonomy" id="67296"/>
    <lineage>
        <taxon>Bacteria</taxon>
        <taxon>Bacillati</taxon>
        <taxon>Actinomycetota</taxon>
        <taxon>Actinomycetes</taxon>
        <taxon>Kitasatosporales</taxon>
        <taxon>Streptomycetaceae</taxon>
        <taxon>Streptomyces</taxon>
    </lineage>
</organism>
<dbReference type="Proteomes" id="UP000515307">
    <property type="component" value="Chromosome"/>
</dbReference>
<keyword evidence="1" id="KW-0732">Signal</keyword>
<evidence type="ECO:0000313" key="3">
    <source>
        <dbReference type="Proteomes" id="UP000515307"/>
    </source>
</evidence>
<gene>
    <name evidence="2" type="ORF">F0344_07570</name>
</gene>
<sequence>MGVALAALVGVMVPPATAAPGSATYKVGCGKAKLLRISFTKAARNTKTVIILNPNKKASCVYELPSATTGASTNLTSRAEGVVVQGNGATIKPRTRSKYGATIQVTEGSLTLRDVTVESNGDASVHVRDMRDTENGQGTFGTLILAGTSVLSGPGQTGASVDGTMEMRDQSRVTGFPNGGVSNTGTFTMSGNSRVSGNSNVSGPYGGGGVFNRGTMTMKESAAVSGNSAKKDSDVRGGLGGGIFNDREGHLTVQGHATVSDNRADPAGEANGQGGGIYNMGNATVAPGSIRQNTPTQCAGPQPVTGCTG</sequence>
<keyword evidence="3" id="KW-1185">Reference proteome</keyword>
<protein>
    <submittedName>
        <fullName evidence="2">Uncharacterized protein</fullName>
    </submittedName>
</protein>
<dbReference type="InterPro" id="IPR011050">
    <property type="entry name" value="Pectin_lyase_fold/virulence"/>
</dbReference>
<evidence type="ECO:0000313" key="2">
    <source>
        <dbReference type="EMBL" id="QNE74487.1"/>
    </source>
</evidence>
<dbReference type="KEGG" id="sfiy:F0344_07570"/>
<dbReference type="EMBL" id="CP045702">
    <property type="protein sequence ID" value="QNE74487.1"/>
    <property type="molecule type" value="Genomic_DNA"/>
</dbReference>
<reference evidence="3" key="1">
    <citation type="submission" date="2019-10" db="EMBL/GenBank/DDBJ databases">
        <title>Antimicrobial potential of Antarctic Bacteria.</title>
        <authorList>
            <person name="Benaud N."/>
            <person name="Edwards R.J."/>
            <person name="Ferrari B.C."/>
        </authorList>
    </citation>
    <scope>NUCLEOTIDE SEQUENCE [LARGE SCALE GENOMIC DNA]</scope>
    <source>
        <strain evidence="3">NBSH44</strain>
    </source>
</reference>
<name>A0A7G7BGM2_9ACTN</name>
<dbReference type="RefSeq" id="WP_185298044.1">
    <property type="nucleotide sequence ID" value="NZ_CP045702.1"/>
</dbReference>
<proteinExistence type="predicted"/>
<accession>A0A7G7BGM2</accession>
<dbReference type="SUPFAM" id="SSF51126">
    <property type="entry name" value="Pectin lyase-like"/>
    <property type="match status" value="1"/>
</dbReference>
<evidence type="ECO:0000256" key="1">
    <source>
        <dbReference type="SAM" id="SignalP"/>
    </source>
</evidence>
<feature type="chain" id="PRO_5028961122" evidence="1">
    <location>
        <begin position="19"/>
        <end position="309"/>
    </location>
</feature>